<dbReference type="AlphaFoldDB" id="A0A8T0DNN7"/>
<evidence type="ECO:0000256" key="8">
    <source>
        <dbReference type="ARBA" id="ARBA00023159"/>
    </source>
</evidence>
<evidence type="ECO:0000256" key="16">
    <source>
        <dbReference type="PROSITE-ProRule" id="PRU00042"/>
    </source>
</evidence>
<dbReference type="InterPro" id="IPR013087">
    <property type="entry name" value="Znf_C2H2_type"/>
</dbReference>
<dbReference type="SUPFAM" id="SSF57667">
    <property type="entry name" value="beta-beta-alpha zinc fingers"/>
    <property type="match status" value="2"/>
</dbReference>
<evidence type="ECO:0000256" key="2">
    <source>
        <dbReference type="ARBA" id="ARBA00022723"/>
    </source>
</evidence>
<evidence type="ECO:0000256" key="10">
    <source>
        <dbReference type="ARBA" id="ARBA00023242"/>
    </source>
</evidence>
<protein>
    <recommendedName>
        <fullName evidence="14">Transcription factor Sp7</fullName>
    </recommendedName>
    <alternativeName>
        <fullName evidence="15">Zinc finger protein osterix</fullName>
    </alternativeName>
</protein>
<evidence type="ECO:0000313" key="20">
    <source>
        <dbReference type="Proteomes" id="UP000699462"/>
    </source>
</evidence>
<feature type="compositionally biased region" description="Basic and acidic residues" evidence="17">
    <location>
        <begin position="679"/>
        <end position="689"/>
    </location>
</feature>
<feature type="domain" description="C2H2-type" evidence="18">
    <location>
        <begin position="626"/>
        <end position="653"/>
    </location>
</feature>
<dbReference type="OrthoDB" id="6365676at2759"/>
<keyword evidence="20" id="KW-1185">Reference proteome</keyword>
<gene>
    <name evidence="19" type="ORF">P879_01899</name>
</gene>
<dbReference type="GO" id="GO:0008270">
    <property type="term" value="F:zinc ion binding"/>
    <property type="evidence" value="ECO:0007669"/>
    <property type="project" value="UniProtKB-KW"/>
</dbReference>
<organism evidence="19 20">
    <name type="scientific">Paragonimus westermani</name>
    <dbReference type="NCBI Taxonomy" id="34504"/>
    <lineage>
        <taxon>Eukaryota</taxon>
        <taxon>Metazoa</taxon>
        <taxon>Spiralia</taxon>
        <taxon>Lophotrochozoa</taxon>
        <taxon>Platyhelminthes</taxon>
        <taxon>Trematoda</taxon>
        <taxon>Digenea</taxon>
        <taxon>Plagiorchiida</taxon>
        <taxon>Troglotremata</taxon>
        <taxon>Troglotrematidae</taxon>
        <taxon>Paragonimus</taxon>
    </lineage>
</organism>
<comment type="caution">
    <text evidence="19">The sequence shown here is derived from an EMBL/GenBank/DDBJ whole genome shotgun (WGS) entry which is preliminary data.</text>
</comment>
<dbReference type="FunFam" id="3.30.160.60:FF:000014">
    <property type="entry name" value="Transcription factor Sp3"/>
    <property type="match status" value="1"/>
</dbReference>
<dbReference type="Proteomes" id="UP000699462">
    <property type="component" value="Unassembled WGS sequence"/>
</dbReference>
<dbReference type="Gene3D" id="3.30.160.60">
    <property type="entry name" value="Classic Zinc Finger"/>
    <property type="match status" value="3"/>
</dbReference>
<evidence type="ECO:0000256" key="15">
    <source>
        <dbReference type="ARBA" id="ARBA00077805"/>
    </source>
</evidence>
<feature type="domain" description="C2H2-type" evidence="18">
    <location>
        <begin position="566"/>
        <end position="595"/>
    </location>
</feature>
<feature type="compositionally biased region" description="Polar residues" evidence="17">
    <location>
        <begin position="690"/>
        <end position="700"/>
    </location>
</feature>
<dbReference type="PROSITE" id="PS50157">
    <property type="entry name" value="ZINC_FINGER_C2H2_2"/>
    <property type="match status" value="3"/>
</dbReference>
<dbReference type="Pfam" id="PF00096">
    <property type="entry name" value="zf-C2H2"/>
    <property type="match status" value="3"/>
</dbReference>
<proteinExistence type="inferred from homology"/>
<evidence type="ECO:0000256" key="6">
    <source>
        <dbReference type="ARBA" id="ARBA00023015"/>
    </source>
</evidence>
<keyword evidence="6" id="KW-0805">Transcription regulation</keyword>
<evidence type="ECO:0000313" key="19">
    <source>
        <dbReference type="EMBL" id="KAF8568584.1"/>
    </source>
</evidence>
<keyword evidence="9" id="KW-0804">Transcription</keyword>
<dbReference type="GO" id="GO:0005737">
    <property type="term" value="C:cytoplasm"/>
    <property type="evidence" value="ECO:0007669"/>
    <property type="project" value="UniProtKB-ARBA"/>
</dbReference>
<dbReference type="InterPro" id="IPR036236">
    <property type="entry name" value="Znf_C2H2_sf"/>
</dbReference>
<dbReference type="GO" id="GO:0000978">
    <property type="term" value="F:RNA polymerase II cis-regulatory region sequence-specific DNA binding"/>
    <property type="evidence" value="ECO:0007669"/>
    <property type="project" value="TreeGrafter"/>
</dbReference>
<evidence type="ECO:0000256" key="5">
    <source>
        <dbReference type="ARBA" id="ARBA00022833"/>
    </source>
</evidence>
<feature type="compositionally biased region" description="Low complexity" evidence="17">
    <location>
        <begin position="517"/>
        <end position="528"/>
    </location>
</feature>
<sequence>MMATLQFTANADPKDTDNPQSFVANSATSPLSMLTLHCQKFGALTETACSAHAPVVQPLSWSKSERLPDLSQSDVRIASSHQLCQDHVSARIGGNIDSTTMTGLSTANTANPSSLFASPLSIDSLISQASEYTRTANVPITMATDTGNPTVYLGTEDYSNQYQHTTLYSTPMTEHKSEQSYEVPYSAELDILSPAGVTSQGCVNASGYLKSFQPYSREDLCGGGYDLSNTAAYRHAVTNPQSPAAHHYGTLDDQRMWVSPSDRTVRQYSGGSHEQNQLCSERLASMGSVLHENDWVSVMKQAVSSIPPSYPIASLTNSTVTDTTNLTVQHHDEHIPSLVTPYSLSHPTITPCSNGGSQAMSQQSNTYGTEAIQYDYSTYGTEGESSYSEPTFKMMDMLSYSQKPLSPYSGHETSCRSNEVNRLWSNDPYRSFLMAAAVAQYPTPHAQQFYQTNYTQFYQSLLSARGANTVNMTIDSTFPPDLRTELDEEAARFTPIQDNPCALATNKPDPTEPRVQSKSITSINSSTSSRRYTGRTTCDCPNCQEVDRLNLTAPAIAAELRRKNLHSCHVPGCGKVYNKTSHLKAHLRWHTGERPFVCNWLLCGKRFTRSDELQRHLRTHTGEKRFLCPMCHKRFLRSDHLNKHVRTHCETDEVGETYSDKSVDPDDKTESAVVSPRSVVDEKESDEASHLNQIPQNFETGHSDQRVSKFGYPHEAFQLDLSPHPAKIRCDETRKISRTVETLPISWPVQNL</sequence>
<evidence type="ECO:0000256" key="14">
    <source>
        <dbReference type="ARBA" id="ARBA00067541"/>
    </source>
</evidence>
<keyword evidence="10" id="KW-0539">Nucleus</keyword>
<evidence type="ECO:0000256" key="7">
    <source>
        <dbReference type="ARBA" id="ARBA00023125"/>
    </source>
</evidence>
<keyword evidence="7" id="KW-0238">DNA-binding</keyword>
<comment type="similarity">
    <text evidence="11">Belongs to the Sp1 C2H2-type zinc-finger protein family.</text>
</comment>
<accession>A0A8T0DNN7</accession>
<dbReference type="FunFam" id="3.30.160.60:FF:000077">
    <property type="entry name" value="Sp8 transcription factor"/>
    <property type="match status" value="1"/>
</dbReference>
<comment type="subunit">
    <text evidence="13">Interacts with RIOX1; the interaction is direct and inhibits transcription activator activity.</text>
</comment>
<keyword evidence="3" id="KW-0677">Repeat</keyword>
<keyword evidence="4 16" id="KW-0863">Zinc-finger</keyword>
<keyword evidence="2" id="KW-0479">Metal-binding</keyword>
<dbReference type="PROSITE" id="PS00028">
    <property type="entry name" value="ZINC_FINGER_C2H2_1"/>
    <property type="match status" value="3"/>
</dbReference>
<dbReference type="EMBL" id="JTDF01002654">
    <property type="protein sequence ID" value="KAF8568584.1"/>
    <property type="molecule type" value="Genomic_DNA"/>
</dbReference>
<feature type="region of interest" description="Disordered" evidence="17">
    <location>
        <begin position="499"/>
        <end position="528"/>
    </location>
</feature>
<evidence type="ECO:0000256" key="9">
    <source>
        <dbReference type="ARBA" id="ARBA00023163"/>
    </source>
</evidence>
<reference evidence="19 20" key="1">
    <citation type="submission" date="2019-07" db="EMBL/GenBank/DDBJ databases">
        <title>Annotation for the trematode Paragonimus westermani.</title>
        <authorList>
            <person name="Choi Y.-J."/>
        </authorList>
    </citation>
    <scope>NUCLEOTIDE SEQUENCE [LARGE SCALE GENOMIC DNA]</scope>
    <source>
        <strain evidence="19">180907_Pwestermani</strain>
    </source>
</reference>
<name>A0A8T0DNN7_9TREM</name>
<feature type="compositionally biased region" description="Basic and acidic residues" evidence="17">
    <location>
        <begin position="658"/>
        <end position="670"/>
    </location>
</feature>
<dbReference type="SMART" id="SM00355">
    <property type="entry name" value="ZnF_C2H2"/>
    <property type="match status" value="3"/>
</dbReference>
<dbReference type="PANTHER" id="PTHR23235">
    <property type="entry name" value="KRUEPPEL-LIKE TRANSCRIPTION FACTOR"/>
    <property type="match status" value="1"/>
</dbReference>
<evidence type="ECO:0000256" key="11">
    <source>
        <dbReference type="ARBA" id="ARBA00038409"/>
    </source>
</evidence>
<feature type="domain" description="C2H2-type" evidence="18">
    <location>
        <begin position="596"/>
        <end position="625"/>
    </location>
</feature>
<dbReference type="PANTHER" id="PTHR23235:SF177">
    <property type="entry name" value="C2H2-TYPE DOMAIN-CONTAINING PROTEIN"/>
    <property type="match status" value="1"/>
</dbReference>
<dbReference type="FunFam" id="3.30.160.60:FF:000100">
    <property type="entry name" value="Zinc finger 45-like"/>
    <property type="match status" value="1"/>
</dbReference>
<dbReference type="GO" id="GO:0045944">
    <property type="term" value="P:positive regulation of transcription by RNA polymerase II"/>
    <property type="evidence" value="ECO:0007669"/>
    <property type="project" value="UniProtKB-ARBA"/>
</dbReference>
<comment type="subcellular location">
    <subcellularLocation>
        <location evidence="1">Nucleus</location>
    </subcellularLocation>
</comment>
<dbReference type="GO" id="GO:0000981">
    <property type="term" value="F:DNA-binding transcription factor activity, RNA polymerase II-specific"/>
    <property type="evidence" value="ECO:0007669"/>
    <property type="project" value="TreeGrafter"/>
</dbReference>
<evidence type="ECO:0000256" key="3">
    <source>
        <dbReference type="ARBA" id="ARBA00022737"/>
    </source>
</evidence>
<keyword evidence="5" id="KW-0862">Zinc</keyword>
<evidence type="ECO:0000256" key="12">
    <source>
        <dbReference type="ARBA" id="ARBA00053320"/>
    </source>
</evidence>
<evidence type="ECO:0000256" key="4">
    <source>
        <dbReference type="ARBA" id="ARBA00022771"/>
    </source>
</evidence>
<dbReference type="GO" id="GO:0005634">
    <property type="term" value="C:nucleus"/>
    <property type="evidence" value="ECO:0007669"/>
    <property type="project" value="UniProtKB-SubCell"/>
</dbReference>
<evidence type="ECO:0000256" key="13">
    <source>
        <dbReference type="ARBA" id="ARBA00065038"/>
    </source>
</evidence>
<evidence type="ECO:0000256" key="1">
    <source>
        <dbReference type="ARBA" id="ARBA00004123"/>
    </source>
</evidence>
<feature type="region of interest" description="Disordered" evidence="17">
    <location>
        <begin position="656"/>
        <end position="706"/>
    </location>
</feature>
<evidence type="ECO:0000256" key="17">
    <source>
        <dbReference type="SAM" id="MobiDB-lite"/>
    </source>
</evidence>
<comment type="function">
    <text evidence="12">Transcriptional activator essential for osteoblast differentiation. Binds to SP1 and EKLF consensus sequences and to other G/C-rich sequences.</text>
</comment>
<keyword evidence="8" id="KW-0010">Activator</keyword>
<evidence type="ECO:0000259" key="18">
    <source>
        <dbReference type="PROSITE" id="PS50157"/>
    </source>
</evidence>